<keyword evidence="3" id="KW-1185">Reference proteome</keyword>
<dbReference type="Proteomes" id="UP000248688">
    <property type="component" value="Chromosome"/>
</dbReference>
<dbReference type="InterPro" id="IPR034154">
    <property type="entry name" value="TOPRIM_DnaG/twinkle"/>
</dbReference>
<dbReference type="Pfam" id="PF01807">
    <property type="entry name" value="Zn_ribbon_DnaG"/>
    <property type="match status" value="1"/>
</dbReference>
<evidence type="ECO:0000313" key="2">
    <source>
        <dbReference type="EMBL" id="AWW30159.1"/>
    </source>
</evidence>
<dbReference type="GO" id="GO:0006260">
    <property type="term" value="P:DNA replication"/>
    <property type="evidence" value="ECO:0007669"/>
    <property type="project" value="InterPro"/>
</dbReference>
<dbReference type="RefSeq" id="WP_112783545.1">
    <property type="nucleotide sequence ID" value="NZ_CP030041.1"/>
</dbReference>
<dbReference type="GO" id="GO:0008270">
    <property type="term" value="F:zinc ion binding"/>
    <property type="evidence" value="ECO:0007669"/>
    <property type="project" value="InterPro"/>
</dbReference>
<proteinExistence type="predicted"/>
<dbReference type="Pfam" id="PF13155">
    <property type="entry name" value="Toprim_2"/>
    <property type="match status" value="1"/>
</dbReference>
<dbReference type="SUPFAM" id="SSF57783">
    <property type="entry name" value="Zinc beta-ribbon"/>
    <property type="match status" value="1"/>
</dbReference>
<sequence length="287" mass="32708">MNIKQANELSIIGFLGKLGIKPSKISGDSYFYHSPYRKENTPSFKVSASKNLWVDFGDDNYGGKVLDLVMKLKPGLSVSDALHYIEDITGNSFSFHPQVSMEKEQEPKITIRSVKAIGSNPALMDYLLHRKVSAETASRFCMEVYYSIGDKKYFGIGNKNENGWAIRNAYWKGSSAQGISYYLGEGNILHMFEGIFDLLSFYERNKKEVESDDFLVLNSLSNMDAAKKILAEFPRVYLYLDNDIQGKAWTKRLLKDFSQCTDQSGNYLGHKDLNDYHRRSKSTGMRR</sequence>
<dbReference type="EMBL" id="CP030041">
    <property type="protein sequence ID" value="AWW30159.1"/>
    <property type="molecule type" value="Genomic_DNA"/>
</dbReference>
<protein>
    <submittedName>
        <fullName evidence="2">DNA primase</fullName>
    </submittedName>
</protein>
<organism evidence="2 3">
    <name type="scientific">Echinicola strongylocentroti</name>
    <dbReference type="NCBI Taxonomy" id="1795355"/>
    <lineage>
        <taxon>Bacteria</taxon>
        <taxon>Pseudomonadati</taxon>
        <taxon>Bacteroidota</taxon>
        <taxon>Cytophagia</taxon>
        <taxon>Cytophagales</taxon>
        <taxon>Cyclobacteriaceae</taxon>
        <taxon>Echinicola</taxon>
    </lineage>
</organism>
<evidence type="ECO:0000259" key="1">
    <source>
        <dbReference type="Pfam" id="PF01807"/>
    </source>
</evidence>
<dbReference type="KEGG" id="est:DN752_08510"/>
<feature type="domain" description="Zinc finger CHC2-type" evidence="1">
    <location>
        <begin position="26"/>
        <end position="90"/>
    </location>
</feature>
<dbReference type="InterPro" id="IPR002694">
    <property type="entry name" value="Znf_CHC2"/>
</dbReference>
<reference evidence="2 3" key="1">
    <citation type="submission" date="2018-06" db="EMBL/GenBank/DDBJ databases">
        <title>Echinicola strongylocentroti sp. nov., isolated from a sea urchin Strongylocentrotus intermedius.</title>
        <authorList>
            <person name="Bae S.S."/>
        </authorList>
    </citation>
    <scope>NUCLEOTIDE SEQUENCE [LARGE SCALE GENOMIC DNA]</scope>
    <source>
        <strain evidence="2 3">MEBiC08714</strain>
    </source>
</reference>
<accession>A0A2Z4IHE8</accession>
<dbReference type="OrthoDB" id="8536512at2"/>
<dbReference type="GO" id="GO:0003677">
    <property type="term" value="F:DNA binding"/>
    <property type="evidence" value="ECO:0007669"/>
    <property type="project" value="InterPro"/>
</dbReference>
<gene>
    <name evidence="2" type="ORF">DN752_08510</name>
</gene>
<name>A0A2Z4IHE8_9BACT</name>
<dbReference type="Gene3D" id="3.40.1360.10">
    <property type="match status" value="1"/>
</dbReference>
<dbReference type="CDD" id="cd01029">
    <property type="entry name" value="TOPRIM_primases"/>
    <property type="match status" value="1"/>
</dbReference>
<dbReference type="Gene3D" id="3.90.580.10">
    <property type="entry name" value="Zinc finger, CHC2-type domain"/>
    <property type="match status" value="1"/>
</dbReference>
<evidence type="ECO:0000313" key="3">
    <source>
        <dbReference type="Proteomes" id="UP000248688"/>
    </source>
</evidence>
<dbReference type="AlphaFoldDB" id="A0A2Z4IHE8"/>
<dbReference type="InterPro" id="IPR036977">
    <property type="entry name" value="DNA_primase_Znf_CHC2"/>
</dbReference>
<dbReference type="GO" id="GO:0003899">
    <property type="term" value="F:DNA-directed RNA polymerase activity"/>
    <property type="evidence" value="ECO:0007669"/>
    <property type="project" value="InterPro"/>
</dbReference>